<name>A0A6J6T0X9_9ZZZZ</name>
<dbReference type="EMBL" id="CAFBOS010000016">
    <property type="protein sequence ID" value="CAB4982272.1"/>
    <property type="molecule type" value="Genomic_DNA"/>
</dbReference>
<proteinExistence type="predicted"/>
<accession>A0A6J6T0X9</accession>
<organism evidence="1">
    <name type="scientific">freshwater metagenome</name>
    <dbReference type="NCBI Taxonomy" id="449393"/>
    <lineage>
        <taxon>unclassified sequences</taxon>
        <taxon>metagenomes</taxon>
        <taxon>ecological metagenomes</taxon>
    </lineage>
</organism>
<protein>
    <submittedName>
        <fullName evidence="1">Unannotated protein</fullName>
    </submittedName>
</protein>
<sequence>MFARFGVLSQPALVLISRTGVVTTRLGAIDDARFESALRALTQ</sequence>
<evidence type="ECO:0000313" key="2">
    <source>
        <dbReference type="EMBL" id="CAB4836356.1"/>
    </source>
</evidence>
<evidence type="ECO:0000313" key="4">
    <source>
        <dbReference type="EMBL" id="CAB4982272.1"/>
    </source>
</evidence>
<dbReference type="EMBL" id="CAFABA010000168">
    <property type="protein sequence ID" value="CAB4836356.1"/>
    <property type="molecule type" value="Genomic_DNA"/>
</dbReference>
<dbReference type="EMBL" id="CAEZYR010000033">
    <property type="protein sequence ID" value="CAB4740527.1"/>
    <property type="molecule type" value="Genomic_DNA"/>
</dbReference>
<dbReference type="EMBL" id="CAFBMH010000131">
    <property type="protein sequence ID" value="CAB4929249.1"/>
    <property type="molecule type" value="Genomic_DNA"/>
</dbReference>
<dbReference type="AlphaFoldDB" id="A0A6J6T0X9"/>
<evidence type="ECO:0000313" key="1">
    <source>
        <dbReference type="EMBL" id="CAB4740527.1"/>
    </source>
</evidence>
<gene>
    <name evidence="1" type="ORF">UFOPK2754_01132</name>
    <name evidence="2" type="ORF">UFOPK3139_02822</name>
    <name evidence="3" type="ORF">UFOPK3543_02557</name>
    <name evidence="4" type="ORF">UFOPK3967_00437</name>
</gene>
<reference evidence="1" key="1">
    <citation type="submission" date="2020-05" db="EMBL/GenBank/DDBJ databases">
        <authorList>
            <person name="Chiriac C."/>
            <person name="Salcher M."/>
            <person name="Ghai R."/>
            <person name="Kavagutti S V."/>
        </authorList>
    </citation>
    <scope>NUCLEOTIDE SEQUENCE</scope>
</reference>
<evidence type="ECO:0000313" key="3">
    <source>
        <dbReference type="EMBL" id="CAB4929249.1"/>
    </source>
</evidence>